<accession>A0A1F4TBI3</accession>
<reference evidence="1 2" key="1">
    <citation type="journal article" date="2016" name="Nat. Commun.">
        <title>Thousands of microbial genomes shed light on interconnected biogeochemical processes in an aquifer system.</title>
        <authorList>
            <person name="Anantharaman K."/>
            <person name="Brown C.T."/>
            <person name="Hug L.A."/>
            <person name="Sharon I."/>
            <person name="Castelle C.J."/>
            <person name="Probst A.J."/>
            <person name="Thomas B.C."/>
            <person name="Singh A."/>
            <person name="Wilkins M.J."/>
            <person name="Karaoz U."/>
            <person name="Brodie E.L."/>
            <person name="Williams K.H."/>
            <person name="Hubbard S.S."/>
            <person name="Banfield J.F."/>
        </authorList>
    </citation>
    <scope>NUCLEOTIDE SEQUENCE [LARGE SCALE GENOMIC DNA]</scope>
</reference>
<protein>
    <submittedName>
        <fullName evidence="1">Uncharacterized protein</fullName>
    </submittedName>
</protein>
<dbReference type="STRING" id="1802583.A2311_06560"/>
<organism evidence="1 2">
    <name type="scientific">candidate division WOR-1 bacterium RIFOXYB2_FULL_48_7</name>
    <dbReference type="NCBI Taxonomy" id="1802583"/>
    <lineage>
        <taxon>Bacteria</taxon>
        <taxon>Bacillati</taxon>
        <taxon>Saganbacteria</taxon>
    </lineage>
</organism>
<proteinExistence type="predicted"/>
<dbReference type="EMBL" id="MEUF01000090">
    <property type="protein sequence ID" value="OGC29443.1"/>
    <property type="molecule type" value="Genomic_DNA"/>
</dbReference>
<evidence type="ECO:0000313" key="1">
    <source>
        <dbReference type="EMBL" id="OGC29443.1"/>
    </source>
</evidence>
<gene>
    <name evidence="1" type="ORF">A2311_06560</name>
</gene>
<evidence type="ECO:0000313" key="2">
    <source>
        <dbReference type="Proteomes" id="UP000178951"/>
    </source>
</evidence>
<dbReference type="Proteomes" id="UP000178951">
    <property type="component" value="Unassembled WGS sequence"/>
</dbReference>
<name>A0A1F4TBI3_UNCSA</name>
<comment type="caution">
    <text evidence="1">The sequence shown here is derived from an EMBL/GenBank/DDBJ whole genome shotgun (WGS) entry which is preliminary data.</text>
</comment>
<sequence>MQANGEVIIHDRLISIRQRFNRQNKYYDLIASGQLQYRRFVDRLEIAIVGMGTETVLDCVGLGSDGMVRDVRTKQIMAIRRQGYPRQKLRLDFGQRGYYVLGDIFAHLGTQIKTVTPATANHQPGVMINGKVFSFPEGPTALITADIEAGNVICEANRSGLRFFRRRVNGVMSYQLIGEVSISASGRVHKSSYNIFDEANWVLAVAELLPEFGLRDLPVGIYAERDKKGFRAARRYQGIIFSFPSHLRSTLSPLLADGEIYLRVGLPGKVQVVRKNQQTTDILGEFNFDTDSGQVYSCDGEAVVFQGSNLTFCRSREKPVIVGIDVILPDLREIVGKVQYEQGVDGLHSRAIFRYNNVTYTVPCHASRLCFEALNEGRMIYKVSPRRIALVEVKGDHEEIIGSFKLNQDGFPIKPDGEPYFTGGRPPQKSSYCYLGTLIPKTLHRQATVNFAQDRGRWTMQVSPRQRVYLDWPARQQWLAAAIAAKALLVERNDREIWLLYSSARWGRVMIGKVSIDELISQNTGLRTLYDILKVEDDEVAEKIDQLKIEISQLLFKGELSEAIRLINVALALTMTNPQLWIDSFSQLISDLQTNKTKISRRLFVPELADMLIADIVPQLSQAAYLQNLEHERQDIINIFYLAALMTVCNSIEFQPEQRKFAYLYLGVIGARLANYHALALTTEQKIEILGAITSFLDQQMSYNNSDYHCYIEISRENCLQAMTKILNLERKGNKEPTDEAGDEG</sequence>
<dbReference type="AlphaFoldDB" id="A0A1F4TBI3"/>